<dbReference type="SUPFAM" id="SSF48334">
    <property type="entry name" value="DNA repair protein MutS, domain III"/>
    <property type="match status" value="1"/>
</dbReference>
<dbReference type="GO" id="GO:0030983">
    <property type="term" value="F:mismatched DNA binding"/>
    <property type="evidence" value="ECO:0007669"/>
    <property type="project" value="InterPro"/>
</dbReference>
<dbReference type="EMBL" id="JASPKY010000055">
    <property type="protein sequence ID" value="KAK9744776.1"/>
    <property type="molecule type" value="Genomic_DNA"/>
</dbReference>
<evidence type="ECO:0000259" key="3">
    <source>
        <dbReference type="Pfam" id="PF05192"/>
    </source>
</evidence>
<dbReference type="Pfam" id="PF05192">
    <property type="entry name" value="MutS_III"/>
    <property type="match status" value="1"/>
</dbReference>
<feature type="domain" description="DNA mismatch repair protein MutS core" evidence="3">
    <location>
        <begin position="241"/>
        <end position="446"/>
    </location>
</feature>
<dbReference type="GO" id="GO:0007131">
    <property type="term" value="P:reciprocal meiotic recombination"/>
    <property type="evidence" value="ECO:0007669"/>
    <property type="project" value="TreeGrafter"/>
</dbReference>
<proteinExistence type="inferred from homology"/>
<dbReference type="GO" id="GO:0140664">
    <property type="term" value="F:ATP-dependent DNA damage sensor activity"/>
    <property type="evidence" value="ECO:0007669"/>
    <property type="project" value="InterPro"/>
</dbReference>
<sequence length="503" mass="56274">MITLILITVGETEIFADVALERPLIGQSRRSSVKTGASTDYGSHTSTIKWKNHSSTSNNLTTTITKSSSSKTTTFDADSSRIVIAVSAGRGEASYEVGIAALDVCKPTLILCQISDMPSYINTLTKINILNPDEILIPMTFVETSSSSRLVTKIKQHFKNTIITAIPRATYNKQSGMQYIKEFCAPQWDSIFLILQHKYYCLTAASALFTYTESSLFVIYNKQSLKVEYQESEGYCTIDVSTADKLELVAPNTATSNERYASLYGILNYCLTKIGARTLRATILQPSCSIPDIEARLDCVTELKKNSNMMMAVQTILPKISNIDQLLSLATLPSDQGETFLPKISNIDQLLSLATLPSDQGETFTERHLMYVLTLNALLNLLEPLKEIFEDSQQPFFKEIRTTLENALLNLLEPLKEIFEDSQQPFFKEIRTTLENETFNDLTHIVRTIIQPDAHPAKGQQGIIEKCFLIKPGVNGLLDVLRKTYSERVEDLRGENYLLSEGY</sequence>
<dbReference type="Proteomes" id="UP001458880">
    <property type="component" value="Unassembled WGS sequence"/>
</dbReference>
<organism evidence="4 5">
    <name type="scientific">Popillia japonica</name>
    <name type="common">Japanese beetle</name>
    <dbReference type="NCBI Taxonomy" id="7064"/>
    <lineage>
        <taxon>Eukaryota</taxon>
        <taxon>Metazoa</taxon>
        <taxon>Ecdysozoa</taxon>
        <taxon>Arthropoda</taxon>
        <taxon>Hexapoda</taxon>
        <taxon>Insecta</taxon>
        <taxon>Pterygota</taxon>
        <taxon>Neoptera</taxon>
        <taxon>Endopterygota</taxon>
        <taxon>Coleoptera</taxon>
        <taxon>Polyphaga</taxon>
        <taxon>Scarabaeiformia</taxon>
        <taxon>Scarabaeidae</taxon>
        <taxon>Rutelinae</taxon>
        <taxon>Popillia</taxon>
    </lineage>
</organism>
<dbReference type="Pfam" id="PF05188">
    <property type="entry name" value="MutS_II"/>
    <property type="match status" value="1"/>
</dbReference>
<dbReference type="PANTHER" id="PTHR11361:SF21">
    <property type="entry name" value="MUTS PROTEIN HOMOLOG 4"/>
    <property type="match status" value="1"/>
</dbReference>
<accession>A0AAW1MAU0</accession>
<reference evidence="4 5" key="1">
    <citation type="journal article" date="2024" name="BMC Genomics">
        <title>De novo assembly and annotation of Popillia japonica's genome with initial clues to its potential as an invasive pest.</title>
        <authorList>
            <person name="Cucini C."/>
            <person name="Boschi S."/>
            <person name="Funari R."/>
            <person name="Cardaioli E."/>
            <person name="Iannotti N."/>
            <person name="Marturano G."/>
            <person name="Paoli F."/>
            <person name="Bruttini M."/>
            <person name="Carapelli A."/>
            <person name="Frati F."/>
            <person name="Nardi F."/>
        </authorList>
    </citation>
    <scope>NUCLEOTIDE SEQUENCE [LARGE SCALE GENOMIC DNA]</scope>
    <source>
        <strain evidence="4">DMR45628</strain>
    </source>
</reference>
<dbReference type="InterPro" id="IPR007860">
    <property type="entry name" value="DNA_mmatch_repair_MutS_con_dom"/>
</dbReference>
<comment type="similarity">
    <text evidence="1">Belongs to the DNA mismatch repair MutS family.</text>
</comment>
<dbReference type="GO" id="GO:0005634">
    <property type="term" value="C:nucleus"/>
    <property type="evidence" value="ECO:0007669"/>
    <property type="project" value="TreeGrafter"/>
</dbReference>
<dbReference type="InterPro" id="IPR045076">
    <property type="entry name" value="MutS"/>
</dbReference>
<evidence type="ECO:0000259" key="2">
    <source>
        <dbReference type="Pfam" id="PF05188"/>
    </source>
</evidence>
<dbReference type="SUPFAM" id="SSF53150">
    <property type="entry name" value="DNA repair protein MutS, domain II"/>
    <property type="match status" value="1"/>
</dbReference>
<keyword evidence="5" id="KW-1185">Reference proteome</keyword>
<protein>
    <submittedName>
        <fullName evidence="4">MutS domain II</fullName>
    </submittedName>
</protein>
<dbReference type="GO" id="GO:0006298">
    <property type="term" value="P:mismatch repair"/>
    <property type="evidence" value="ECO:0007669"/>
    <property type="project" value="InterPro"/>
</dbReference>
<dbReference type="Gene3D" id="1.10.1420.10">
    <property type="match status" value="1"/>
</dbReference>
<name>A0AAW1MAU0_POPJA</name>
<dbReference type="GO" id="GO:0005524">
    <property type="term" value="F:ATP binding"/>
    <property type="evidence" value="ECO:0007669"/>
    <property type="project" value="InterPro"/>
</dbReference>
<gene>
    <name evidence="4" type="ORF">QE152_g7466</name>
</gene>
<dbReference type="InterPro" id="IPR007696">
    <property type="entry name" value="DNA_mismatch_repair_MutS_core"/>
</dbReference>
<dbReference type="FunFam" id="3.30.420.110:FF:000003">
    <property type="entry name" value="mutS protein homolog 4"/>
    <property type="match status" value="1"/>
</dbReference>
<dbReference type="AlphaFoldDB" id="A0AAW1MAU0"/>
<comment type="caution">
    <text evidence="4">The sequence shown here is derived from an EMBL/GenBank/DDBJ whole genome shotgun (WGS) entry which is preliminary data.</text>
</comment>
<dbReference type="Gene3D" id="3.30.420.110">
    <property type="entry name" value="MutS, connector domain"/>
    <property type="match status" value="1"/>
</dbReference>
<evidence type="ECO:0000313" key="5">
    <source>
        <dbReference type="Proteomes" id="UP001458880"/>
    </source>
</evidence>
<dbReference type="InterPro" id="IPR036187">
    <property type="entry name" value="DNA_mismatch_repair_MutS_sf"/>
</dbReference>
<evidence type="ECO:0000256" key="1">
    <source>
        <dbReference type="ARBA" id="ARBA00006271"/>
    </source>
</evidence>
<evidence type="ECO:0000313" key="4">
    <source>
        <dbReference type="EMBL" id="KAK9744776.1"/>
    </source>
</evidence>
<feature type="domain" description="DNA mismatch repair protein MutS connector" evidence="2">
    <location>
        <begin position="83"/>
        <end position="213"/>
    </location>
</feature>
<dbReference type="PANTHER" id="PTHR11361">
    <property type="entry name" value="DNA MISMATCH REPAIR PROTEIN MUTS FAMILY MEMBER"/>
    <property type="match status" value="1"/>
</dbReference>
<dbReference type="InterPro" id="IPR036678">
    <property type="entry name" value="MutS_con_dom_sf"/>
</dbReference>